<evidence type="ECO:0000256" key="5">
    <source>
        <dbReference type="ARBA" id="ARBA00022729"/>
    </source>
</evidence>
<keyword evidence="5 6" id="KW-0732">Signal</keyword>
<evidence type="ECO:0000256" key="1">
    <source>
        <dbReference type="ARBA" id="ARBA00004613"/>
    </source>
</evidence>
<comment type="subcellular location">
    <subcellularLocation>
        <location evidence="1">Secreted</location>
    </subcellularLocation>
</comment>
<feature type="signal peptide" evidence="6">
    <location>
        <begin position="1"/>
        <end position="25"/>
    </location>
</feature>
<evidence type="ECO:0000256" key="6">
    <source>
        <dbReference type="SAM" id="SignalP"/>
    </source>
</evidence>
<dbReference type="Pfam" id="PF05938">
    <property type="entry name" value="Self-incomp_S1"/>
    <property type="match status" value="1"/>
</dbReference>
<dbReference type="Proteomes" id="UP001159364">
    <property type="component" value="Linkage Group LG03"/>
</dbReference>
<reference evidence="7 8" key="1">
    <citation type="submission" date="2021-09" db="EMBL/GenBank/DDBJ databases">
        <title>Genomic insights and catalytic innovation underlie evolution of tropane alkaloids biosynthesis.</title>
        <authorList>
            <person name="Wang Y.-J."/>
            <person name="Tian T."/>
            <person name="Huang J.-P."/>
            <person name="Huang S.-X."/>
        </authorList>
    </citation>
    <scope>NUCLEOTIDE SEQUENCE [LARGE SCALE GENOMIC DNA]</scope>
    <source>
        <strain evidence="7">KIB-2018</strain>
        <tissue evidence="7">Leaf</tissue>
    </source>
</reference>
<proteinExistence type="inferred from homology"/>
<dbReference type="AlphaFoldDB" id="A0AAV8TTP3"/>
<comment type="similarity">
    <text evidence="2">Belongs to the plant self-incompatibility (S1) protein family.</text>
</comment>
<organism evidence="7 8">
    <name type="scientific">Erythroxylum novogranatense</name>
    <dbReference type="NCBI Taxonomy" id="1862640"/>
    <lineage>
        <taxon>Eukaryota</taxon>
        <taxon>Viridiplantae</taxon>
        <taxon>Streptophyta</taxon>
        <taxon>Embryophyta</taxon>
        <taxon>Tracheophyta</taxon>
        <taxon>Spermatophyta</taxon>
        <taxon>Magnoliopsida</taxon>
        <taxon>eudicotyledons</taxon>
        <taxon>Gunneridae</taxon>
        <taxon>Pentapetalae</taxon>
        <taxon>rosids</taxon>
        <taxon>fabids</taxon>
        <taxon>Malpighiales</taxon>
        <taxon>Erythroxylaceae</taxon>
        <taxon>Erythroxylum</taxon>
    </lineage>
</organism>
<name>A0AAV8TTP3_9ROSI</name>
<accession>A0AAV8TTP3</accession>
<dbReference type="GO" id="GO:0005576">
    <property type="term" value="C:extracellular region"/>
    <property type="evidence" value="ECO:0007669"/>
    <property type="project" value="UniProtKB-SubCell"/>
</dbReference>
<protein>
    <recommendedName>
        <fullName evidence="9">S-protein homolog</fullName>
    </recommendedName>
</protein>
<keyword evidence="4" id="KW-0964">Secreted</keyword>
<feature type="chain" id="PRO_5043787622" description="S-protein homolog" evidence="6">
    <location>
        <begin position="26"/>
        <end position="139"/>
    </location>
</feature>
<evidence type="ECO:0000256" key="4">
    <source>
        <dbReference type="ARBA" id="ARBA00022525"/>
    </source>
</evidence>
<dbReference type="InterPro" id="IPR010264">
    <property type="entry name" value="Self-incomp_S1"/>
</dbReference>
<evidence type="ECO:0000256" key="2">
    <source>
        <dbReference type="ARBA" id="ARBA00005581"/>
    </source>
</evidence>
<gene>
    <name evidence="7" type="ORF">K2173_014946</name>
</gene>
<dbReference type="GO" id="GO:0060320">
    <property type="term" value="P:rejection of self pollen"/>
    <property type="evidence" value="ECO:0007669"/>
    <property type="project" value="UniProtKB-KW"/>
</dbReference>
<evidence type="ECO:0008006" key="9">
    <source>
        <dbReference type="Google" id="ProtNLM"/>
    </source>
</evidence>
<keyword evidence="8" id="KW-1185">Reference proteome</keyword>
<keyword evidence="3" id="KW-0713">Self-incompatibility</keyword>
<evidence type="ECO:0000256" key="3">
    <source>
        <dbReference type="ARBA" id="ARBA00022471"/>
    </source>
</evidence>
<evidence type="ECO:0000313" key="8">
    <source>
        <dbReference type="Proteomes" id="UP001159364"/>
    </source>
</evidence>
<dbReference type="EMBL" id="JAIWQS010000003">
    <property type="protein sequence ID" value="KAJ8770336.1"/>
    <property type="molecule type" value="Genomic_DNA"/>
</dbReference>
<sequence>MKGSSNKAAALFIVVALALSPIAMADQWCLRVQNNMSNRAKPMIAHCGALSRSGEKTVPVRGEEMKFCLEEWKMKMISCTLYTFHRKKKIDFTPFPGDDSFKSKCSNGDCIWVAKGRGLFLFNGAANTYEYQAPWVANN</sequence>
<evidence type="ECO:0000313" key="7">
    <source>
        <dbReference type="EMBL" id="KAJ8770336.1"/>
    </source>
</evidence>
<comment type="caution">
    <text evidence="7">The sequence shown here is derived from an EMBL/GenBank/DDBJ whole genome shotgun (WGS) entry which is preliminary data.</text>
</comment>